<keyword evidence="2" id="KW-1185">Reference proteome</keyword>
<proteinExistence type="predicted"/>
<dbReference type="Proteomes" id="UP001060085">
    <property type="component" value="Linkage Group LG04"/>
</dbReference>
<reference evidence="2" key="1">
    <citation type="journal article" date="2023" name="Nat. Plants">
        <title>Single-cell RNA sequencing provides a high-resolution roadmap for understanding the multicellular compartmentation of specialized metabolism.</title>
        <authorList>
            <person name="Sun S."/>
            <person name="Shen X."/>
            <person name="Li Y."/>
            <person name="Li Y."/>
            <person name="Wang S."/>
            <person name="Li R."/>
            <person name="Zhang H."/>
            <person name="Shen G."/>
            <person name="Guo B."/>
            <person name="Wei J."/>
            <person name="Xu J."/>
            <person name="St-Pierre B."/>
            <person name="Chen S."/>
            <person name="Sun C."/>
        </authorList>
    </citation>
    <scope>NUCLEOTIDE SEQUENCE [LARGE SCALE GENOMIC DNA]</scope>
</reference>
<evidence type="ECO:0000313" key="1">
    <source>
        <dbReference type="EMBL" id="KAI5666807.1"/>
    </source>
</evidence>
<comment type="caution">
    <text evidence="1">The sequence shown here is derived from an EMBL/GenBank/DDBJ whole genome shotgun (WGS) entry which is preliminary data.</text>
</comment>
<name>A0ACC0B2C9_CATRO</name>
<gene>
    <name evidence="1" type="ORF">M9H77_16660</name>
</gene>
<evidence type="ECO:0000313" key="2">
    <source>
        <dbReference type="Proteomes" id="UP001060085"/>
    </source>
</evidence>
<dbReference type="EMBL" id="CM044704">
    <property type="protein sequence ID" value="KAI5666807.1"/>
    <property type="molecule type" value="Genomic_DNA"/>
</dbReference>
<protein>
    <submittedName>
        <fullName evidence="1">Uncharacterized protein</fullName>
    </submittedName>
</protein>
<accession>A0ACC0B2C9</accession>
<sequence>MRAKYDDPIDLFDNSTSINASDSHTLTRMLKIIGEVEQYIGVCFRSRDSSFWWENCTHTERLKDHAIGYSYDPNLNIREVAVQDSLNGLFLRSLVPTACIADILRVWWAVVMHIGFTNIPLRSFRGNPGPYADGGALCSSTREFHASIAIKLGPNAPIVWQKLIVFSTVSNW</sequence>
<organism evidence="1 2">
    <name type="scientific">Catharanthus roseus</name>
    <name type="common">Madagascar periwinkle</name>
    <name type="synonym">Vinca rosea</name>
    <dbReference type="NCBI Taxonomy" id="4058"/>
    <lineage>
        <taxon>Eukaryota</taxon>
        <taxon>Viridiplantae</taxon>
        <taxon>Streptophyta</taxon>
        <taxon>Embryophyta</taxon>
        <taxon>Tracheophyta</taxon>
        <taxon>Spermatophyta</taxon>
        <taxon>Magnoliopsida</taxon>
        <taxon>eudicotyledons</taxon>
        <taxon>Gunneridae</taxon>
        <taxon>Pentapetalae</taxon>
        <taxon>asterids</taxon>
        <taxon>lamiids</taxon>
        <taxon>Gentianales</taxon>
        <taxon>Apocynaceae</taxon>
        <taxon>Rauvolfioideae</taxon>
        <taxon>Vinceae</taxon>
        <taxon>Catharanthinae</taxon>
        <taxon>Catharanthus</taxon>
    </lineage>
</organism>